<name>A0A6G0W6J6_9STRA</name>
<sequence>MFPLFHSLSAASGASLLDKTGFEESYELFVQQTVKELTKALAASCKMTVAGLSDDLVTLCAVLHAEYPEAATAFLEKCRGFHPSAMFEAFDAQMREMYMSLEASSPQPVSFHHPLDGSWRYKSLSILFLSSEHCPSILSLLRASSMGVAFQIVRTSTSLHVRSQSLTQTWAEFHVDGLPHVHRVFPNGESTMAFVDGLVHGDYVAAIVNHSAVELVLYSWPTSSISRYCYAIHLHIAREIHGLAVDVHVAAALEVAPVQDYWCMTVQERVALYDQPNETPVVTCRLDYDSQK</sequence>
<dbReference type="AlphaFoldDB" id="A0A6G0W6J6"/>
<protein>
    <submittedName>
        <fullName evidence="1">Uncharacterized protein</fullName>
    </submittedName>
</protein>
<keyword evidence="2" id="KW-1185">Reference proteome</keyword>
<reference evidence="1 2" key="1">
    <citation type="submission" date="2019-07" db="EMBL/GenBank/DDBJ databases">
        <title>Genomics analysis of Aphanomyces spp. identifies a new class of oomycete effector associated with host adaptation.</title>
        <authorList>
            <person name="Gaulin E."/>
        </authorList>
    </citation>
    <scope>NUCLEOTIDE SEQUENCE [LARGE SCALE GENOMIC DNA]</scope>
    <source>
        <strain evidence="1 2">ATCC 201684</strain>
    </source>
</reference>
<evidence type="ECO:0000313" key="1">
    <source>
        <dbReference type="EMBL" id="KAF0722758.1"/>
    </source>
</evidence>
<proteinExistence type="predicted"/>
<dbReference type="VEuPathDB" id="FungiDB:AeMF1_014150"/>
<evidence type="ECO:0000313" key="2">
    <source>
        <dbReference type="Proteomes" id="UP000481153"/>
    </source>
</evidence>
<dbReference type="Proteomes" id="UP000481153">
    <property type="component" value="Unassembled WGS sequence"/>
</dbReference>
<gene>
    <name evidence="1" type="ORF">Ae201684_018235</name>
</gene>
<accession>A0A6G0W6J6</accession>
<organism evidence="1 2">
    <name type="scientific">Aphanomyces euteiches</name>
    <dbReference type="NCBI Taxonomy" id="100861"/>
    <lineage>
        <taxon>Eukaryota</taxon>
        <taxon>Sar</taxon>
        <taxon>Stramenopiles</taxon>
        <taxon>Oomycota</taxon>
        <taxon>Saprolegniomycetes</taxon>
        <taxon>Saprolegniales</taxon>
        <taxon>Verrucalvaceae</taxon>
        <taxon>Aphanomyces</taxon>
    </lineage>
</organism>
<comment type="caution">
    <text evidence="1">The sequence shown here is derived from an EMBL/GenBank/DDBJ whole genome shotgun (WGS) entry which is preliminary data.</text>
</comment>
<dbReference type="EMBL" id="VJMJ01000326">
    <property type="protein sequence ID" value="KAF0722758.1"/>
    <property type="molecule type" value="Genomic_DNA"/>
</dbReference>